<evidence type="ECO:0000313" key="12">
    <source>
        <dbReference type="Proteomes" id="UP000595857"/>
    </source>
</evidence>
<feature type="domain" description="Blue (type 1) copper" evidence="10">
    <location>
        <begin position="45"/>
        <end position="132"/>
    </location>
</feature>
<keyword evidence="6" id="KW-0574">Periplasm</keyword>
<gene>
    <name evidence="11" type="ORF">JI748_12640</name>
</gene>
<keyword evidence="7" id="KW-0249">Electron transport</keyword>
<dbReference type="InterPro" id="IPR008972">
    <property type="entry name" value="Cupredoxin"/>
</dbReference>
<dbReference type="InterPro" id="IPR001235">
    <property type="entry name" value="Copper_blue_Plastocyanin"/>
</dbReference>
<dbReference type="PROSITE" id="PS00196">
    <property type="entry name" value="COPPER_BLUE"/>
    <property type="match status" value="1"/>
</dbReference>
<dbReference type="Pfam" id="PF00127">
    <property type="entry name" value="Copper-bind"/>
    <property type="match status" value="1"/>
</dbReference>
<dbReference type="InterPro" id="IPR002386">
    <property type="entry name" value="Amicyanin/Pseudoazurin"/>
</dbReference>
<evidence type="ECO:0000313" key="11">
    <source>
        <dbReference type="EMBL" id="QQR41215.1"/>
    </source>
</evidence>
<evidence type="ECO:0000256" key="2">
    <source>
        <dbReference type="ARBA" id="ARBA00004418"/>
    </source>
</evidence>
<evidence type="ECO:0000256" key="1">
    <source>
        <dbReference type="ARBA" id="ARBA00001935"/>
    </source>
</evidence>
<dbReference type="PRINTS" id="PR00156">
    <property type="entry name" value="COPPERBLUE"/>
</dbReference>
<keyword evidence="4" id="KW-0813">Transport</keyword>
<dbReference type="Gene3D" id="2.60.40.420">
    <property type="entry name" value="Cupredoxins - blue copper proteins"/>
    <property type="match status" value="1"/>
</dbReference>
<keyword evidence="8" id="KW-0186">Copper</keyword>
<evidence type="ECO:0000259" key="10">
    <source>
        <dbReference type="Pfam" id="PF00127"/>
    </source>
</evidence>
<evidence type="ECO:0000256" key="7">
    <source>
        <dbReference type="ARBA" id="ARBA00022982"/>
    </source>
</evidence>
<evidence type="ECO:0000256" key="8">
    <source>
        <dbReference type="ARBA" id="ARBA00023008"/>
    </source>
</evidence>
<reference evidence="11 12" key="1">
    <citation type="submission" date="2021-01" db="EMBL/GenBank/DDBJ databases">
        <title>Genome seq and assembly of Devosia sp. LEGU1.</title>
        <authorList>
            <person name="Chhetri G."/>
        </authorList>
    </citation>
    <scope>NUCLEOTIDE SEQUENCE [LARGE SCALE GENOMIC DNA]</scope>
    <source>
        <strain evidence="11 12">LEGU1</strain>
    </source>
</reference>
<evidence type="ECO:0000256" key="9">
    <source>
        <dbReference type="NCBIfam" id="TIGR02375"/>
    </source>
</evidence>
<keyword evidence="12" id="KW-1185">Reference proteome</keyword>
<keyword evidence="5" id="KW-0479">Metal-binding</keyword>
<dbReference type="Proteomes" id="UP000595857">
    <property type="component" value="Chromosome"/>
</dbReference>
<comment type="cofactor">
    <cofactor evidence="1">
        <name>Cu cation</name>
        <dbReference type="ChEBI" id="CHEBI:23378"/>
    </cofactor>
</comment>
<dbReference type="InterPro" id="IPR012745">
    <property type="entry name" value="Pseudoazurin"/>
</dbReference>
<evidence type="ECO:0000256" key="4">
    <source>
        <dbReference type="ARBA" id="ARBA00022448"/>
    </source>
</evidence>
<protein>
    <recommendedName>
        <fullName evidence="3 9">Pseudoazurin</fullName>
    </recommendedName>
</protein>
<evidence type="ECO:0000256" key="3">
    <source>
        <dbReference type="ARBA" id="ARBA00016984"/>
    </source>
</evidence>
<dbReference type="NCBIfam" id="TIGR02375">
    <property type="entry name" value="pseudoazurin"/>
    <property type="match status" value="1"/>
</dbReference>
<dbReference type="InterPro" id="IPR028871">
    <property type="entry name" value="BlueCu_1_BS"/>
</dbReference>
<dbReference type="InterPro" id="IPR000923">
    <property type="entry name" value="BlueCu_1"/>
</dbReference>
<dbReference type="SUPFAM" id="SSF49503">
    <property type="entry name" value="Cupredoxins"/>
    <property type="match status" value="1"/>
</dbReference>
<dbReference type="CDD" id="cd04218">
    <property type="entry name" value="Pseudoazurin"/>
    <property type="match status" value="1"/>
</dbReference>
<organism evidence="11 12">
    <name type="scientific">Devosia rhizoryzae</name>
    <dbReference type="NCBI Taxonomy" id="2774137"/>
    <lineage>
        <taxon>Bacteria</taxon>
        <taxon>Pseudomonadati</taxon>
        <taxon>Pseudomonadota</taxon>
        <taxon>Alphaproteobacteria</taxon>
        <taxon>Hyphomicrobiales</taxon>
        <taxon>Devosiaceae</taxon>
        <taxon>Devosia</taxon>
    </lineage>
</organism>
<name>A0ABX7CF12_9HYPH</name>
<dbReference type="PRINTS" id="PR00155">
    <property type="entry name" value="AMICYANIN"/>
</dbReference>
<evidence type="ECO:0000256" key="5">
    <source>
        <dbReference type="ARBA" id="ARBA00022723"/>
    </source>
</evidence>
<evidence type="ECO:0000256" key="6">
    <source>
        <dbReference type="ARBA" id="ARBA00022764"/>
    </source>
</evidence>
<accession>A0ABX7CF12</accession>
<comment type="subcellular location">
    <subcellularLocation>
        <location evidence="2">Periplasm</location>
    </subcellularLocation>
</comment>
<dbReference type="EMBL" id="CP068046">
    <property type="protein sequence ID" value="QQR41215.1"/>
    <property type="molecule type" value="Genomic_DNA"/>
</dbReference>
<sequence>MRLHSEAAHIIIPGDFALKLRSILTAAALMLASTLTLSAAEYEVHMLNKGSDGQAMVFEPAFLQIEAGDTVKFIPTDKGHNAETIKDMFPEGGNEFKGKINEEFSVTFDVEGAYGYKCAPHFAMGMVGLIVVGDEPANLEDIANASGPAKVKEKFAELAAMVGQ</sequence>
<proteinExistence type="predicted"/>